<evidence type="ECO:0000313" key="2">
    <source>
        <dbReference type="Proteomes" id="UP000307461"/>
    </source>
</evidence>
<organism evidence="1 2">
    <name type="scientific">Escherichia phage PTXU04</name>
    <dbReference type="NCBI Taxonomy" id="2508206"/>
    <lineage>
        <taxon>Viruses</taxon>
        <taxon>Duplodnaviria</taxon>
        <taxon>Heunggongvirae</taxon>
        <taxon>Uroviricota</taxon>
        <taxon>Caudoviricetes</taxon>
        <taxon>Xuquatrovirus</taxon>
        <taxon>Xuquatrovirus PTXU04</taxon>
    </lineage>
</organism>
<dbReference type="EMBL" id="MK373772">
    <property type="protein sequence ID" value="QBQ76630.1"/>
    <property type="molecule type" value="Genomic_DNA"/>
</dbReference>
<reference evidence="1 2" key="1">
    <citation type="submission" date="2019-01" db="EMBL/GenBank/DDBJ databases">
        <title>Still something new to discover - new insights into E. coli phage diversity and taxonomy.</title>
        <authorList>
            <person name="Korf I.H.E."/>
            <person name="Adriaennsens E."/>
            <person name="Dreiseikelmann B."/>
            <person name="Kropinski A."/>
            <person name="Nimtz M."/>
            <person name="Meier-Kolthoff J.P."/>
            <person name="Rohde M."/>
            <person name="van Raaij M."/>
            <person name="Wittmann J."/>
        </authorList>
    </citation>
    <scope>NUCLEOTIDE SEQUENCE [LARGE SCALE GENOMIC DNA]</scope>
</reference>
<gene>
    <name evidence="1" type="ORF">PTXU04_00016</name>
</gene>
<name>A0A482MU46_9CAUD</name>
<protein>
    <submittedName>
        <fullName evidence="1">Uncharacterized protein</fullName>
    </submittedName>
</protein>
<sequence>MANYDRFALQGGLDTATPYLSRQPGTLTAATNFSPETDGGYALEAGYERFDGQPAPSETVVYSLNMTDDVTGLLPGDVITGSTSGAVATVGAVFGKEIWCDVTNGVTFMPGENIGANVIEYLSTEAIDQRSYSPTATRTTILLMSPLAANTLEVGDALLGLSSAATVEVNIIKVTNADMWVYVSTLAGAVQIGETMVKGDGTEYKVNGEYEVEPMLASPDTPAGVFFYLSELRRAKIGVVPGINSVRGVWDLEGVVYSFRDADADSTKMYRSTVTGWQEVDLGFTMGWDTRPSTTTDDELGPGDSIRGVTSGATATVGWVGYIAQDHSSGYLTFTNVTGTFQAGEVIRNDTYSVDIGEVTAAATANVLPANGLYRFTNHNFFGGLNTFAMYGVNGVGNGFVYNETNGFSFIPTQADTDTPFDVVEYKDHLFYAFPKGSLQHSVLGSPMDWSGGLGALAVGVGSEISSLIPAPKSLIICTEKDIQSLEGSSIDDWQKEVITQHTGISKFTGVYQSQSLVLAQAGIISIDRTDQFGNFSDGTISDIIRDTIVPNYSRCTCAMARKSRGQYRLHFEGDVNIALSTNQGNVIGFSMFDYGGLTVRTAVNPYGRIFFISDTGYVYQDSVGASNDGGERSSVFRTSFANQGDPDTRKRYRRMDMSIRAQSYLNARVVFSYNKGASTPQASVESGLLVSGGGRWDLSLWGQVYWDATENPTISSDIDGLGFDISTMLYIRSRIHPQFTAEDLSFEWSPRRKVR</sequence>
<proteinExistence type="predicted"/>
<dbReference type="Proteomes" id="UP000307461">
    <property type="component" value="Segment"/>
</dbReference>
<evidence type="ECO:0000313" key="1">
    <source>
        <dbReference type="EMBL" id="QBQ76630.1"/>
    </source>
</evidence>
<keyword evidence="2" id="KW-1185">Reference proteome</keyword>
<accession>A0A482MU46</accession>